<dbReference type="Proteomes" id="UP000002257">
    <property type="component" value="Chromosome"/>
</dbReference>
<evidence type="ECO:0000313" key="1">
    <source>
        <dbReference type="EMBL" id="ACK50898.1"/>
    </source>
</evidence>
<organism evidence="1 2">
    <name type="scientific">Methylocella silvestris (strain DSM 15510 / CIP 108128 / LMG 27833 / NCIMB 13906 / BL2)</name>
    <dbReference type="NCBI Taxonomy" id="395965"/>
    <lineage>
        <taxon>Bacteria</taxon>
        <taxon>Pseudomonadati</taxon>
        <taxon>Pseudomonadota</taxon>
        <taxon>Alphaproteobacteria</taxon>
        <taxon>Hyphomicrobiales</taxon>
        <taxon>Beijerinckiaceae</taxon>
        <taxon>Methylocella</taxon>
    </lineage>
</organism>
<dbReference type="OrthoDB" id="8256220at2"/>
<dbReference type="AlphaFoldDB" id="B8EPP4"/>
<proteinExistence type="predicted"/>
<dbReference type="EMBL" id="CP001280">
    <property type="protein sequence ID" value="ACK50898.1"/>
    <property type="molecule type" value="Genomic_DNA"/>
</dbReference>
<accession>B8EPP4</accession>
<name>B8EPP4_METSB</name>
<sequence length="60" mass="7071">MRVMSQTELARCTRSELQILLQVIAAELPRLRENSPELRTAHYNLQNIRIALARPEFRPR</sequence>
<protein>
    <submittedName>
        <fullName evidence="1">Uncharacterized protein</fullName>
    </submittedName>
</protein>
<gene>
    <name evidence="1" type="ordered locus">Msil_1955</name>
</gene>
<evidence type="ECO:0000313" key="2">
    <source>
        <dbReference type="Proteomes" id="UP000002257"/>
    </source>
</evidence>
<dbReference type="HOGENOM" id="CLU_2936360_0_0_5"/>
<keyword evidence="2" id="KW-1185">Reference proteome</keyword>
<reference evidence="1 2" key="1">
    <citation type="journal article" date="2010" name="J. Bacteriol.">
        <title>Complete genome sequence of the aerobic facultative methanotroph Methylocella silvestris BL2.</title>
        <authorList>
            <person name="Chen Y."/>
            <person name="Crombie A."/>
            <person name="Rahman M.T."/>
            <person name="Dedysh S.N."/>
            <person name="Liesack W."/>
            <person name="Stott M.B."/>
            <person name="Alam M."/>
            <person name="Theisen A.R."/>
            <person name="Murrell J.C."/>
            <person name="Dunfield P.F."/>
        </authorList>
    </citation>
    <scope>NUCLEOTIDE SEQUENCE [LARGE SCALE GENOMIC DNA]</scope>
    <source>
        <strain evidence="2">DSM 15510 / CIP 108128 / LMG 27833 / NCIMB 13906 / BL2</strain>
    </source>
</reference>
<dbReference type="KEGG" id="msl:Msil_1955"/>
<dbReference type="RefSeq" id="WP_012590968.1">
    <property type="nucleotide sequence ID" value="NC_011666.1"/>
</dbReference>